<reference evidence="1" key="1">
    <citation type="submission" date="2015-07" db="EMBL/GenBank/DDBJ databases">
        <title>MeaNS - Measles Nucleotide Surveillance Program.</title>
        <authorList>
            <person name="Tran T."/>
            <person name="Druce J."/>
        </authorList>
    </citation>
    <scope>NUCLEOTIDE SEQUENCE</scope>
    <source>
        <strain evidence="1">UCB-OBI-ISO-001</strain>
        <tissue evidence="1">Gonad</tissue>
    </source>
</reference>
<protein>
    <submittedName>
        <fullName evidence="1">Uncharacterized protein</fullName>
    </submittedName>
</protein>
<name>A0A0L8HUK2_OCTBM</name>
<gene>
    <name evidence="1" type="ORF">OCBIM_22005666mg</name>
</gene>
<sequence length="68" mass="7878">MRTQITFLHKSNTICSCSNCVLVGIFAMSRNNVNPRTFFEQFEPTFASFKFLLFSKLFVNRISSFANK</sequence>
<dbReference type="EMBL" id="KQ417272">
    <property type="protein sequence ID" value="KOF92903.1"/>
    <property type="molecule type" value="Genomic_DNA"/>
</dbReference>
<dbReference type="AlphaFoldDB" id="A0A0L8HUK2"/>
<organism evidence="1">
    <name type="scientific">Octopus bimaculoides</name>
    <name type="common">California two-spotted octopus</name>
    <dbReference type="NCBI Taxonomy" id="37653"/>
    <lineage>
        <taxon>Eukaryota</taxon>
        <taxon>Metazoa</taxon>
        <taxon>Spiralia</taxon>
        <taxon>Lophotrochozoa</taxon>
        <taxon>Mollusca</taxon>
        <taxon>Cephalopoda</taxon>
        <taxon>Coleoidea</taxon>
        <taxon>Octopodiformes</taxon>
        <taxon>Octopoda</taxon>
        <taxon>Incirrata</taxon>
        <taxon>Octopodidae</taxon>
        <taxon>Octopus</taxon>
    </lineage>
</organism>
<evidence type="ECO:0000313" key="1">
    <source>
        <dbReference type="EMBL" id="KOF92903.1"/>
    </source>
</evidence>
<accession>A0A0L8HUK2</accession>
<proteinExistence type="predicted"/>